<name>A0ABQ7NG07_BRACM</name>
<comment type="caution">
    <text evidence="1">The sequence shown here is derived from an EMBL/GenBank/DDBJ whole genome shotgun (WGS) entry which is preliminary data.</text>
</comment>
<reference evidence="1 2" key="1">
    <citation type="submission" date="2021-03" db="EMBL/GenBank/DDBJ databases">
        <authorList>
            <person name="King G.J."/>
            <person name="Bancroft I."/>
            <person name="Baten A."/>
            <person name="Bloomfield J."/>
            <person name="Borpatragohain P."/>
            <person name="He Z."/>
            <person name="Irish N."/>
            <person name="Irwin J."/>
            <person name="Liu K."/>
            <person name="Mauleon R.P."/>
            <person name="Moore J."/>
            <person name="Morris R."/>
            <person name="Ostergaard L."/>
            <person name="Wang B."/>
            <person name="Wells R."/>
        </authorList>
    </citation>
    <scope>NUCLEOTIDE SEQUENCE [LARGE SCALE GENOMIC DNA]</scope>
    <source>
        <strain evidence="1">R-o-18</strain>
        <tissue evidence="1">Leaf</tissue>
    </source>
</reference>
<evidence type="ECO:0000313" key="1">
    <source>
        <dbReference type="EMBL" id="KAG5409815.1"/>
    </source>
</evidence>
<protein>
    <submittedName>
        <fullName evidence="1">Uncharacterized protein</fullName>
    </submittedName>
</protein>
<feature type="non-terminal residue" evidence="1">
    <location>
        <position position="175"/>
    </location>
</feature>
<organism evidence="1 2">
    <name type="scientific">Brassica rapa subsp. trilocularis</name>
    <dbReference type="NCBI Taxonomy" id="1813537"/>
    <lineage>
        <taxon>Eukaryota</taxon>
        <taxon>Viridiplantae</taxon>
        <taxon>Streptophyta</taxon>
        <taxon>Embryophyta</taxon>
        <taxon>Tracheophyta</taxon>
        <taxon>Spermatophyta</taxon>
        <taxon>Magnoliopsida</taxon>
        <taxon>eudicotyledons</taxon>
        <taxon>Gunneridae</taxon>
        <taxon>Pentapetalae</taxon>
        <taxon>rosids</taxon>
        <taxon>malvids</taxon>
        <taxon>Brassicales</taxon>
        <taxon>Brassicaceae</taxon>
        <taxon>Brassiceae</taxon>
        <taxon>Brassica</taxon>
    </lineage>
</organism>
<evidence type="ECO:0000313" key="2">
    <source>
        <dbReference type="Proteomes" id="UP000823674"/>
    </source>
</evidence>
<proteinExistence type="predicted"/>
<sequence length="175" mass="19753">MGLSTSVPHAHRLSHSSPTMEFGESYSIRINGVISRRVRKHTQEADKGVLGDGIEGYVNLVMEEMLQLNVHKSIIIIVGGANMRGWSEKMIDDELQIVRNAGVVQLQREKTCVIIAITLSMTKRKERRELMDSFVDGIRESAEKYMASSYANKVMQFFLGRSASDDIDLFKVFKV</sequence>
<gene>
    <name evidence="1" type="primary">A02g503490.1_BraROA</name>
    <name evidence="1" type="ORF">IGI04_006134</name>
</gene>
<keyword evidence="2" id="KW-1185">Reference proteome</keyword>
<accession>A0ABQ7NG07</accession>
<dbReference type="Proteomes" id="UP000823674">
    <property type="component" value="Chromosome A02"/>
</dbReference>
<dbReference type="EMBL" id="JADBGQ010000002">
    <property type="protein sequence ID" value="KAG5409815.1"/>
    <property type="molecule type" value="Genomic_DNA"/>
</dbReference>